<organism evidence="2">
    <name type="scientific">Pongo abelii</name>
    <name type="common">Sumatran orangutan</name>
    <name type="synonym">Pongo pygmaeus abelii</name>
    <dbReference type="NCBI Taxonomy" id="9601"/>
    <lineage>
        <taxon>Eukaryota</taxon>
        <taxon>Metazoa</taxon>
        <taxon>Chordata</taxon>
        <taxon>Craniata</taxon>
        <taxon>Vertebrata</taxon>
        <taxon>Euteleostomi</taxon>
        <taxon>Mammalia</taxon>
        <taxon>Eutheria</taxon>
        <taxon>Euarchontoglires</taxon>
        <taxon>Primates</taxon>
        <taxon>Haplorrhini</taxon>
        <taxon>Catarrhini</taxon>
        <taxon>Hominidae</taxon>
        <taxon>Pongo</taxon>
    </lineage>
</organism>
<evidence type="ECO:0000313" key="2">
    <source>
        <dbReference type="EMBL" id="PNJ81252.1"/>
    </source>
</evidence>
<accession>A0A2J8XGU1</accession>
<name>A0A2J8XGU1_PONAB</name>
<feature type="compositionally biased region" description="Pro residues" evidence="1">
    <location>
        <begin position="1"/>
        <end position="11"/>
    </location>
</feature>
<dbReference type="EMBL" id="NDHI03003366">
    <property type="protein sequence ID" value="PNJ81252.1"/>
    <property type="molecule type" value="Genomic_DNA"/>
</dbReference>
<protein>
    <submittedName>
        <fullName evidence="2">Uncharacterized protein</fullName>
    </submittedName>
</protein>
<gene>
    <name evidence="2" type="ORF">CR201_G0002428</name>
</gene>
<feature type="region of interest" description="Disordered" evidence="1">
    <location>
        <begin position="1"/>
        <end position="22"/>
    </location>
</feature>
<sequence>MSPTTPTPHSLPPNQVCKKQNIDAGSPTLECPLVAKPGTSHPYIAICGSATRMNAIHTKELLLTSHLQSPPGHRQDPFNKPSSETPIVQNLQLATGYHHSLWLCKIKDLEAGWGRWKL</sequence>
<proteinExistence type="predicted"/>
<dbReference type="AlphaFoldDB" id="A0A2J8XGU1"/>
<evidence type="ECO:0000256" key="1">
    <source>
        <dbReference type="SAM" id="MobiDB-lite"/>
    </source>
</evidence>
<comment type="caution">
    <text evidence="2">The sequence shown here is derived from an EMBL/GenBank/DDBJ whole genome shotgun (WGS) entry which is preliminary data.</text>
</comment>
<reference evidence="2" key="1">
    <citation type="submission" date="2017-12" db="EMBL/GenBank/DDBJ databases">
        <title>High-resolution comparative analysis of great ape genomes.</title>
        <authorList>
            <person name="Pollen A."/>
            <person name="Hastie A."/>
            <person name="Hormozdiari F."/>
            <person name="Dougherty M."/>
            <person name="Liu R."/>
            <person name="Chaisson M."/>
            <person name="Hoppe E."/>
            <person name="Hill C."/>
            <person name="Pang A."/>
            <person name="Hillier L."/>
            <person name="Baker C."/>
            <person name="Armstrong J."/>
            <person name="Shendure J."/>
            <person name="Paten B."/>
            <person name="Wilson R."/>
            <person name="Chao H."/>
            <person name="Schneider V."/>
            <person name="Ventura M."/>
            <person name="Kronenberg Z."/>
            <person name="Murali S."/>
            <person name="Gordon D."/>
            <person name="Cantsilieris S."/>
            <person name="Munson K."/>
            <person name="Nelson B."/>
            <person name="Raja A."/>
            <person name="Underwood J."/>
            <person name="Diekhans M."/>
            <person name="Fiddes I."/>
            <person name="Haussler D."/>
            <person name="Eichler E."/>
        </authorList>
    </citation>
    <scope>NUCLEOTIDE SEQUENCE [LARGE SCALE GENOMIC DNA]</scope>
    <source>
        <strain evidence="2">Susie</strain>
    </source>
</reference>